<evidence type="ECO:0000313" key="2">
    <source>
        <dbReference type="EMBL" id="MBF9068120.1"/>
    </source>
</evidence>
<proteinExistence type="predicted"/>
<dbReference type="GO" id="GO:0005975">
    <property type="term" value="P:carbohydrate metabolic process"/>
    <property type="evidence" value="ECO:0007669"/>
    <property type="project" value="UniProtKB-ARBA"/>
</dbReference>
<evidence type="ECO:0000313" key="3">
    <source>
        <dbReference type="Proteomes" id="UP000657385"/>
    </source>
</evidence>
<dbReference type="Proteomes" id="UP000657385">
    <property type="component" value="Unassembled WGS sequence"/>
</dbReference>
<dbReference type="Gene3D" id="2.60.40.10">
    <property type="entry name" value="Immunoglobulins"/>
    <property type="match status" value="1"/>
</dbReference>
<accession>A0A931FDG2</accession>
<feature type="compositionally biased region" description="Polar residues" evidence="1">
    <location>
        <begin position="1"/>
        <end position="12"/>
    </location>
</feature>
<name>A0A931FDG2_9ACTN</name>
<evidence type="ECO:0008006" key="4">
    <source>
        <dbReference type="Google" id="ProtNLM"/>
    </source>
</evidence>
<dbReference type="AlphaFoldDB" id="A0A931FDG2"/>
<protein>
    <recommendedName>
        <fullName evidence="4">Bacterial Ig-like domain-containing protein</fullName>
    </recommendedName>
</protein>
<dbReference type="InterPro" id="IPR013783">
    <property type="entry name" value="Ig-like_fold"/>
</dbReference>
<reference evidence="2" key="1">
    <citation type="submission" date="2020-11" db="EMBL/GenBank/DDBJ databases">
        <title>Isolation and identification of active actinomycetes.</title>
        <authorList>
            <person name="Yu B."/>
        </authorList>
    </citation>
    <scope>NUCLEOTIDE SEQUENCE</scope>
    <source>
        <strain evidence="2">NEAU-YB345</strain>
    </source>
</reference>
<comment type="caution">
    <text evidence="2">The sequence shown here is derived from an EMBL/GenBank/DDBJ whole genome shotgun (WGS) entry which is preliminary data.</text>
</comment>
<organism evidence="2 3">
    <name type="scientific">Streptacidiphilus fuscans</name>
    <dbReference type="NCBI Taxonomy" id="2789292"/>
    <lineage>
        <taxon>Bacteria</taxon>
        <taxon>Bacillati</taxon>
        <taxon>Actinomycetota</taxon>
        <taxon>Actinomycetes</taxon>
        <taxon>Kitasatosporales</taxon>
        <taxon>Streptomycetaceae</taxon>
        <taxon>Streptacidiphilus</taxon>
    </lineage>
</organism>
<feature type="region of interest" description="Disordered" evidence="1">
    <location>
        <begin position="1"/>
        <end position="35"/>
    </location>
</feature>
<dbReference type="RefSeq" id="WP_196193287.1">
    <property type="nucleotide sequence ID" value="NZ_JADPRT010000003.1"/>
</dbReference>
<evidence type="ECO:0000256" key="1">
    <source>
        <dbReference type="SAM" id="MobiDB-lite"/>
    </source>
</evidence>
<dbReference type="EMBL" id="JADPRT010000003">
    <property type="protein sequence ID" value="MBF9068120.1"/>
    <property type="molecule type" value="Genomic_DNA"/>
</dbReference>
<keyword evidence="3" id="KW-1185">Reference proteome</keyword>
<gene>
    <name evidence="2" type="ORF">I2501_08715</name>
</gene>
<sequence>MAADSLGTTGASLGTPVDVDNHRPNAGQAASSGTPVVHATNQLTWTVTPTVSPTAPSGTTVTDVELDSPGPALPVTHFVKNADGTWTVSVDTSALDDGVYAIAAVAMDSNGVVSSPLTANMVIDRSFTLTAPTQTVVTPDWSNLDLSYSYPGNWAACNGYTGAGYVGPSHIELQVDGAVWQYLPVYNIGAFGRTPSGTCLLPVLGGSSYNPKPLPYGKHTLTWVVTDSNGVQESVDQPVTVAAPLTATWPTGSETLVTGSTIHVAPTVSSPDGFSTLQSWTVTDQNGNTLASGTGATPPALSLATPAAQETGGRLTLNLVSSAGLTTTQSFTYQTGWQTAAFAGLSATSAVKGTWVKLSSSAWAKVNGKWINPGVQAHVQYQWSVPGSGVWHNGSAYPVGPTTAPLPTTWIKAGSNACFRAVYTEEFPLTTSYGTDLIPATSAPVCLTVKP</sequence>